<dbReference type="PANTHER" id="PTHR36965:SF1">
    <property type="entry name" value="FE(2+)-TRAFFICKING PROTEIN-RELATED"/>
    <property type="match status" value="1"/>
</dbReference>
<dbReference type="EMBL" id="JABGBN010000003">
    <property type="protein sequence ID" value="NOL51743.1"/>
    <property type="molecule type" value="Genomic_DNA"/>
</dbReference>
<gene>
    <name evidence="6" type="ORF">HKX39_06100</name>
</gene>
<dbReference type="RefSeq" id="WP_171680439.1">
    <property type="nucleotide sequence ID" value="NZ_JABGBN010000003.1"/>
</dbReference>
<keyword evidence="1 5" id="KW-0408">Iron</keyword>
<dbReference type="Proteomes" id="UP000537862">
    <property type="component" value="Unassembled WGS sequence"/>
</dbReference>
<organism evidence="6 7">
    <name type="scientific">Pelistega suis</name>
    <dbReference type="NCBI Taxonomy" id="1631957"/>
    <lineage>
        <taxon>Bacteria</taxon>
        <taxon>Pseudomonadati</taxon>
        <taxon>Pseudomonadota</taxon>
        <taxon>Betaproteobacteria</taxon>
        <taxon>Burkholderiales</taxon>
        <taxon>Alcaligenaceae</taxon>
        <taxon>Pelistega</taxon>
    </lineage>
</organism>
<dbReference type="HAMAP" id="MF_00686">
    <property type="entry name" value="Fe_traffic_YggX"/>
    <property type="match status" value="1"/>
</dbReference>
<dbReference type="AlphaFoldDB" id="A0A849P6V5"/>
<dbReference type="GO" id="GO:0005829">
    <property type="term" value="C:cytosol"/>
    <property type="evidence" value="ECO:0007669"/>
    <property type="project" value="TreeGrafter"/>
</dbReference>
<proteinExistence type="inferred from homology"/>
<evidence type="ECO:0000256" key="1">
    <source>
        <dbReference type="ARBA" id="ARBA00023004"/>
    </source>
</evidence>
<evidence type="ECO:0000313" key="6">
    <source>
        <dbReference type="EMBL" id="NOL51743.1"/>
    </source>
</evidence>
<dbReference type="Pfam" id="PF04362">
    <property type="entry name" value="Iron_traffic"/>
    <property type="match status" value="1"/>
</dbReference>
<dbReference type="GO" id="GO:0034599">
    <property type="term" value="P:cellular response to oxidative stress"/>
    <property type="evidence" value="ECO:0007669"/>
    <property type="project" value="TreeGrafter"/>
</dbReference>
<dbReference type="InterPro" id="IPR036766">
    <property type="entry name" value="Fe_traffick_prot_YggX_sf"/>
</dbReference>
<evidence type="ECO:0000313" key="7">
    <source>
        <dbReference type="Proteomes" id="UP000537862"/>
    </source>
</evidence>
<comment type="caution">
    <text evidence="6">The sequence shown here is derived from an EMBL/GenBank/DDBJ whole genome shotgun (WGS) entry which is preliminary data.</text>
</comment>
<dbReference type="PANTHER" id="PTHR36965">
    <property type="entry name" value="FE(2+)-TRAFFICKING PROTEIN-RELATED"/>
    <property type="match status" value="1"/>
</dbReference>
<sequence length="89" mass="10457">MARMVQCVKLKKEAEGLDFPPYPGELGVKIYQNISREAWMNWMDVQTRIVNENRLNLADARARKYVKQQMESYLFEDKNVEAQGYVPQS</sequence>
<protein>
    <recommendedName>
        <fullName evidence="4 5">Probable Fe(2+)-trafficking protein</fullName>
    </recommendedName>
</protein>
<accession>A0A849P6V5</accession>
<comment type="similarity">
    <text evidence="3 5">Belongs to the Fe(2+)-trafficking protein family.</text>
</comment>
<evidence type="ECO:0000256" key="2">
    <source>
        <dbReference type="ARBA" id="ARBA00053793"/>
    </source>
</evidence>
<evidence type="ECO:0000256" key="4">
    <source>
        <dbReference type="ARBA" id="ARBA00070403"/>
    </source>
</evidence>
<keyword evidence="7" id="KW-1185">Reference proteome</keyword>
<dbReference type="FunFam" id="1.10.3880.10:FF:000001">
    <property type="entry name" value="Probable Fe(2+)-trafficking protein"/>
    <property type="match status" value="1"/>
</dbReference>
<reference evidence="6 7" key="1">
    <citation type="submission" date="2020-05" db="EMBL/GenBank/DDBJ databases">
        <authorList>
            <person name="Niu N."/>
        </authorList>
    </citation>
    <scope>NUCLEOTIDE SEQUENCE [LARGE SCALE GENOMIC DNA]</scope>
    <source>
        <strain evidence="6 7">3340-03</strain>
    </source>
</reference>
<dbReference type="Gene3D" id="1.10.3880.10">
    <property type="entry name" value="Fe(II) trafficking protein YggX"/>
    <property type="match status" value="1"/>
</dbReference>
<dbReference type="InterPro" id="IPR007457">
    <property type="entry name" value="Fe_traffick_prot_YggX"/>
</dbReference>
<name>A0A849P6V5_9BURK</name>
<comment type="function">
    <text evidence="2">Could be a mediator in iron transactions between iron acquisition and iron-requiring processes, such as synthesis and/or repair of Fe-S clusters in biosynthetic enzymes. Necessary to maintain high levels of aconitase under oxidative stress.</text>
</comment>
<dbReference type="PIRSF" id="PIRSF029827">
    <property type="entry name" value="Fe_traffic_YggX"/>
    <property type="match status" value="1"/>
</dbReference>
<dbReference type="SUPFAM" id="SSF111148">
    <property type="entry name" value="YggX-like"/>
    <property type="match status" value="1"/>
</dbReference>
<dbReference type="GO" id="GO:0005506">
    <property type="term" value="F:iron ion binding"/>
    <property type="evidence" value="ECO:0007669"/>
    <property type="project" value="UniProtKB-UniRule"/>
</dbReference>
<evidence type="ECO:0000256" key="3">
    <source>
        <dbReference type="ARBA" id="ARBA00061679"/>
    </source>
</evidence>
<dbReference type="NCBIfam" id="NF003817">
    <property type="entry name" value="PRK05408.1"/>
    <property type="match status" value="1"/>
</dbReference>
<evidence type="ECO:0000256" key="5">
    <source>
        <dbReference type="HAMAP-Rule" id="MF_00686"/>
    </source>
</evidence>